<keyword evidence="8" id="KW-0812">Transmembrane</keyword>
<dbReference type="SUPFAM" id="SSF50630">
    <property type="entry name" value="Acid proteases"/>
    <property type="match status" value="1"/>
</dbReference>
<evidence type="ECO:0000256" key="4">
    <source>
        <dbReference type="ARBA" id="ARBA00022670"/>
    </source>
</evidence>
<dbReference type="PROSITE" id="PS51767">
    <property type="entry name" value="PEPTIDASE_A1"/>
    <property type="match status" value="1"/>
</dbReference>
<dbReference type="InterPro" id="IPR001969">
    <property type="entry name" value="Aspartic_peptidase_AS"/>
</dbReference>
<dbReference type="PANTHER" id="PTHR47967">
    <property type="entry name" value="OS07G0603500 PROTEIN-RELATED"/>
    <property type="match status" value="1"/>
</dbReference>
<dbReference type="InterPro" id="IPR032861">
    <property type="entry name" value="TAXi_N"/>
</dbReference>
<comment type="caution">
    <text evidence="10">The sequence shown here is derived from an EMBL/GenBank/DDBJ whole genome shotgun (WGS) entry which is preliminary data.</text>
</comment>
<evidence type="ECO:0000256" key="2">
    <source>
        <dbReference type="ARBA" id="ARBA00007447"/>
    </source>
</evidence>
<evidence type="ECO:0000259" key="9">
    <source>
        <dbReference type="PROSITE" id="PS51767"/>
    </source>
</evidence>
<dbReference type="InterPro" id="IPR051708">
    <property type="entry name" value="Plant_Aspart_Prot_A1"/>
</dbReference>
<keyword evidence="3" id="KW-0964">Secreted</keyword>
<dbReference type="Pfam" id="PF14541">
    <property type="entry name" value="TAXi_C"/>
    <property type="match status" value="1"/>
</dbReference>
<dbReference type="OrthoDB" id="2747330at2759"/>
<feature type="domain" description="Peptidase A1" evidence="9">
    <location>
        <begin position="65"/>
        <end position="402"/>
    </location>
</feature>
<keyword evidence="6" id="KW-0378">Hydrolase</keyword>
<keyword evidence="4" id="KW-0645">Protease</keyword>
<organism evidence="10 11">
    <name type="scientific">Lupinus albus</name>
    <name type="common">White lupine</name>
    <name type="synonym">Lupinus termis</name>
    <dbReference type="NCBI Taxonomy" id="3870"/>
    <lineage>
        <taxon>Eukaryota</taxon>
        <taxon>Viridiplantae</taxon>
        <taxon>Streptophyta</taxon>
        <taxon>Embryophyta</taxon>
        <taxon>Tracheophyta</taxon>
        <taxon>Spermatophyta</taxon>
        <taxon>Magnoliopsida</taxon>
        <taxon>eudicotyledons</taxon>
        <taxon>Gunneridae</taxon>
        <taxon>Pentapetalae</taxon>
        <taxon>rosids</taxon>
        <taxon>fabids</taxon>
        <taxon>Fabales</taxon>
        <taxon>Fabaceae</taxon>
        <taxon>Papilionoideae</taxon>
        <taxon>50 kb inversion clade</taxon>
        <taxon>genistoids sensu lato</taxon>
        <taxon>core genistoids</taxon>
        <taxon>Genisteae</taxon>
        <taxon>Lupinus</taxon>
    </lineage>
</organism>
<dbReference type="GO" id="GO:0006508">
    <property type="term" value="P:proteolysis"/>
    <property type="evidence" value="ECO:0007669"/>
    <property type="project" value="UniProtKB-KW"/>
</dbReference>
<evidence type="ECO:0000256" key="1">
    <source>
        <dbReference type="ARBA" id="ARBA00004613"/>
    </source>
</evidence>
<evidence type="ECO:0000256" key="8">
    <source>
        <dbReference type="SAM" id="Phobius"/>
    </source>
</evidence>
<dbReference type="GO" id="GO:0005576">
    <property type="term" value="C:extracellular region"/>
    <property type="evidence" value="ECO:0007669"/>
    <property type="project" value="UniProtKB-SubCell"/>
</dbReference>
<dbReference type="EMBL" id="WOCE01000001">
    <property type="protein sequence ID" value="KAE9621351.1"/>
    <property type="molecule type" value="Genomic_DNA"/>
</dbReference>
<evidence type="ECO:0000256" key="7">
    <source>
        <dbReference type="ARBA" id="ARBA00023180"/>
    </source>
</evidence>
<dbReference type="InterPro" id="IPR034161">
    <property type="entry name" value="Pepsin-like_plant"/>
</dbReference>
<evidence type="ECO:0000256" key="6">
    <source>
        <dbReference type="ARBA" id="ARBA00022801"/>
    </source>
</evidence>
<comment type="subcellular location">
    <subcellularLocation>
        <location evidence="1">Secreted</location>
    </subcellularLocation>
</comment>
<keyword evidence="8" id="KW-0472">Membrane</keyword>
<dbReference type="CDD" id="cd05476">
    <property type="entry name" value="pepsin_A_like_plant"/>
    <property type="match status" value="1"/>
</dbReference>
<protein>
    <submittedName>
        <fullName evidence="10">Putative nepenthesin</fullName>
    </submittedName>
</protein>
<evidence type="ECO:0000313" key="11">
    <source>
        <dbReference type="Proteomes" id="UP000447434"/>
    </source>
</evidence>
<dbReference type="FunFam" id="2.40.70.10:FF:000031">
    <property type="entry name" value="Aspartyl protease AED1"/>
    <property type="match status" value="1"/>
</dbReference>
<evidence type="ECO:0000313" key="10">
    <source>
        <dbReference type="EMBL" id="KAE9621351.1"/>
    </source>
</evidence>
<keyword evidence="7" id="KW-0325">Glycoprotein</keyword>
<keyword evidence="5" id="KW-0064">Aspartyl protease</keyword>
<dbReference type="InterPro" id="IPR032799">
    <property type="entry name" value="TAXi_C"/>
</dbReference>
<name>A0A6A4R5T8_LUPAL</name>
<sequence>MIMGYPILFHISFLFVTFFILLINFSTIKVVNGGFSVKLIRINSTKVAHLLDTVQSPTHADLGVHILEMSFGNPSTKYYGIIDTGSDLIWTQCLPCDNCFPQIYPYFDPKKSSTYTSVNCQEDECNLLKESVKGCSSQNQCTYRFSYLDTSITQGLLALDTITLQSSSDGVIPLQYMIFGCGHNNSGGFDEKVMGIVGLGQGPLSLISQIGPSFGGRRFSYCLVPYYVDYKLPSIMSFGSGSEVVGDGVVSTPLIKKESQPFYYVTLQGISVGDTFLSFDSSSKGNMIIDSGTTFTILPQKLYDQLVEEVKKQVPLQPIIDDPQFGDRLCYRTINLQQPIITTHFEGADIQLKTIQTFYQPNFGVFCLAFGSISSDIGIYGNLVQTNYLIGFDLESELVSFKATHCNLHQSLV</sequence>
<keyword evidence="8" id="KW-1133">Transmembrane helix</keyword>
<reference evidence="11" key="1">
    <citation type="journal article" date="2020" name="Nat. Commun.">
        <title>Genome sequence of the cluster root forming white lupin.</title>
        <authorList>
            <person name="Hufnagel B."/>
            <person name="Marques A."/>
            <person name="Soriano A."/>
            <person name="Marques L."/>
            <person name="Divol F."/>
            <person name="Doumas P."/>
            <person name="Sallet E."/>
            <person name="Mancinotti D."/>
            <person name="Carrere S."/>
            <person name="Marande W."/>
            <person name="Arribat S."/>
            <person name="Keller J."/>
            <person name="Huneau C."/>
            <person name="Blein T."/>
            <person name="Aime D."/>
            <person name="Laguerre M."/>
            <person name="Taylor J."/>
            <person name="Schubert V."/>
            <person name="Nelson M."/>
            <person name="Geu-Flores F."/>
            <person name="Crespi M."/>
            <person name="Gallardo-Guerrero K."/>
            <person name="Delaux P.-M."/>
            <person name="Salse J."/>
            <person name="Berges H."/>
            <person name="Guyot R."/>
            <person name="Gouzy J."/>
            <person name="Peret B."/>
        </authorList>
    </citation>
    <scope>NUCLEOTIDE SEQUENCE [LARGE SCALE GENOMIC DNA]</scope>
    <source>
        <strain evidence="11">cv. Amiga</strain>
    </source>
</reference>
<evidence type="ECO:0000256" key="3">
    <source>
        <dbReference type="ARBA" id="ARBA00022525"/>
    </source>
</evidence>
<dbReference type="Gene3D" id="2.40.70.10">
    <property type="entry name" value="Acid Proteases"/>
    <property type="match status" value="2"/>
</dbReference>
<dbReference type="PROSITE" id="PS00141">
    <property type="entry name" value="ASP_PROTEASE"/>
    <property type="match status" value="1"/>
</dbReference>
<dbReference type="InterPro" id="IPR021109">
    <property type="entry name" value="Peptidase_aspartic_dom_sf"/>
</dbReference>
<accession>A0A6A4R5T8</accession>
<dbReference type="InterPro" id="IPR033121">
    <property type="entry name" value="PEPTIDASE_A1"/>
</dbReference>
<dbReference type="Proteomes" id="UP000447434">
    <property type="component" value="Chromosome 1"/>
</dbReference>
<gene>
    <name evidence="10" type="ORF">Lalb_Chr01g0012771</name>
</gene>
<comment type="similarity">
    <text evidence="2">Belongs to the peptidase A1 family.</text>
</comment>
<dbReference type="PANTHER" id="PTHR47967:SF39">
    <property type="entry name" value="ASPARTYL PROTEASE FAMILY PROTEIN, PUTATIVE-RELATED"/>
    <property type="match status" value="1"/>
</dbReference>
<keyword evidence="11" id="KW-1185">Reference proteome</keyword>
<dbReference type="FunFam" id="2.40.70.10:FF:000050">
    <property type="entry name" value="Aspartic proteinase CDR1"/>
    <property type="match status" value="1"/>
</dbReference>
<dbReference type="Pfam" id="PF14543">
    <property type="entry name" value="TAXi_N"/>
    <property type="match status" value="1"/>
</dbReference>
<proteinExistence type="inferred from homology"/>
<dbReference type="GO" id="GO:0004190">
    <property type="term" value="F:aspartic-type endopeptidase activity"/>
    <property type="evidence" value="ECO:0007669"/>
    <property type="project" value="UniProtKB-KW"/>
</dbReference>
<feature type="transmembrane region" description="Helical" evidence="8">
    <location>
        <begin position="7"/>
        <end position="28"/>
    </location>
</feature>
<evidence type="ECO:0000256" key="5">
    <source>
        <dbReference type="ARBA" id="ARBA00022750"/>
    </source>
</evidence>
<dbReference type="AlphaFoldDB" id="A0A6A4R5T8"/>